<evidence type="ECO:0000313" key="3">
    <source>
        <dbReference type="EMBL" id="AUX27678.1"/>
    </source>
</evidence>
<reference evidence="3 4" key="1">
    <citation type="submission" date="2015-09" db="EMBL/GenBank/DDBJ databases">
        <title>Sorangium comparison.</title>
        <authorList>
            <person name="Zaburannyi N."/>
            <person name="Bunk B."/>
            <person name="Overmann J."/>
            <person name="Mueller R."/>
        </authorList>
    </citation>
    <scope>NUCLEOTIDE SEQUENCE [LARGE SCALE GENOMIC DNA]</scope>
    <source>
        <strain evidence="3 4">So ceGT47</strain>
    </source>
</reference>
<feature type="chain" id="PRO_5020294456" description="Secreted protein" evidence="2">
    <location>
        <begin position="21"/>
        <end position="409"/>
    </location>
</feature>
<dbReference type="Proteomes" id="UP000295781">
    <property type="component" value="Chromosome"/>
</dbReference>
<accession>A0A4P2QE38</accession>
<dbReference type="AlphaFoldDB" id="A0A4P2QE38"/>
<proteinExistence type="predicted"/>
<dbReference type="EMBL" id="CP012670">
    <property type="protein sequence ID" value="AUX27678.1"/>
    <property type="molecule type" value="Genomic_DNA"/>
</dbReference>
<evidence type="ECO:0008006" key="5">
    <source>
        <dbReference type="Google" id="ProtNLM"/>
    </source>
</evidence>
<evidence type="ECO:0000256" key="2">
    <source>
        <dbReference type="SAM" id="SignalP"/>
    </source>
</evidence>
<feature type="region of interest" description="Disordered" evidence="1">
    <location>
        <begin position="347"/>
        <end position="409"/>
    </location>
</feature>
<dbReference type="RefSeq" id="WP_129356110.1">
    <property type="nucleotide sequence ID" value="NZ_CP012670.1"/>
</dbReference>
<sequence>MRPSAIALTSLLAVSVASLAAAQPSADLRGFRASIDPGAGLHLEPAASPDTGEWSASLWASYAYRPLVLRDPASDEVRFDVIRHQLSADFAAGVGIARRLLVGLTLPVLLYQNGDAPTPDAERVLGDTWVPAQAIGDLGLVGKLTLVPPTNGELGGFALALHDRFTLPTGDEASFAGEGGVTNELRLLAEYRLVALGAHLATGVKLRAGAARFACEATPIPASGADPCPTVFGHELPFGLGLSFRPQILGVDPEGRATIFLEAHGHLPLWPIAPFAHQEAAALELGLSARYALGDVSLLAGVQTALVAGVGTAPLRAVLSVAWSPRVRDADGDGVPDEIDQCGELAEDRDGFQDDDGCPEGDNDEDGVFDDEDRCPAQQEDEDGVQDEDGCPDPDPPAPPPLQDEGALH</sequence>
<dbReference type="GO" id="GO:0005509">
    <property type="term" value="F:calcium ion binding"/>
    <property type="evidence" value="ECO:0007669"/>
    <property type="project" value="InterPro"/>
</dbReference>
<dbReference type="OrthoDB" id="5491934at2"/>
<feature type="compositionally biased region" description="Acidic residues" evidence="1">
    <location>
        <begin position="353"/>
        <end position="392"/>
    </location>
</feature>
<evidence type="ECO:0000313" key="4">
    <source>
        <dbReference type="Proteomes" id="UP000295781"/>
    </source>
</evidence>
<gene>
    <name evidence="3" type="ORF">SOCEGT47_082760</name>
</gene>
<dbReference type="InterPro" id="IPR028974">
    <property type="entry name" value="TSP_type-3_rpt"/>
</dbReference>
<name>A0A4P2QE38_SORCE</name>
<dbReference type="Gene3D" id="4.10.1080.10">
    <property type="entry name" value="TSP type-3 repeat"/>
    <property type="match status" value="1"/>
</dbReference>
<protein>
    <recommendedName>
        <fullName evidence="5">Secreted protein</fullName>
    </recommendedName>
</protein>
<organism evidence="3 4">
    <name type="scientific">Sorangium cellulosum</name>
    <name type="common">Polyangium cellulosum</name>
    <dbReference type="NCBI Taxonomy" id="56"/>
    <lineage>
        <taxon>Bacteria</taxon>
        <taxon>Pseudomonadati</taxon>
        <taxon>Myxococcota</taxon>
        <taxon>Polyangia</taxon>
        <taxon>Polyangiales</taxon>
        <taxon>Polyangiaceae</taxon>
        <taxon>Sorangium</taxon>
    </lineage>
</organism>
<feature type="signal peptide" evidence="2">
    <location>
        <begin position="1"/>
        <end position="20"/>
    </location>
</feature>
<feature type="compositionally biased region" description="Pro residues" evidence="1">
    <location>
        <begin position="393"/>
        <end position="402"/>
    </location>
</feature>
<keyword evidence="2" id="KW-0732">Signal</keyword>
<evidence type="ECO:0000256" key="1">
    <source>
        <dbReference type="SAM" id="MobiDB-lite"/>
    </source>
</evidence>